<comment type="pathway">
    <text evidence="1 8">Amino-acid degradation; L-alanine degradation via dehydrogenase pathway; NH(3) and pyruvate from L-alanine: step 1/1.</text>
</comment>
<keyword evidence="15" id="KW-1185">Reference proteome</keyword>
<reference evidence="14" key="1">
    <citation type="submission" date="2022-06" db="EMBL/GenBank/DDBJ databases">
        <title>Rothia sp. isolated from sandalwood seedling.</title>
        <authorList>
            <person name="Tuikhar N."/>
            <person name="Kirdat K."/>
            <person name="Thorat V."/>
            <person name="Swetha P."/>
            <person name="Padma S."/>
            <person name="Sundararaj R."/>
            <person name="Yadav A."/>
        </authorList>
    </citation>
    <scope>NUCLEOTIDE SEQUENCE</scope>
    <source>
        <strain evidence="14">AR01</strain>
    </source>
</reference>
<dbReference type="InterPro" id="IPR036291">
    <property type="entry name" value="NAD(P)-bd_dom_sf"/>
</dbReference>
<dbReference type="InterPro" id="IPR008142">
    <property type="entry name" value="AlaDH/PNT_CS1"/>
</dbReference>
<evidence type="ECO:0000256" key="7">
    <source>
        <dbReference type="ARBA" id="ARBA00072341"/>
    </source>
</evidence>
<feature type="binding site" evidence="10">
    <location>
        <position position="74"/>
    </location>
    <ligand>
        <name>substrate</name>
    </ligand>
</feature>
<dbReference type="PANTHER" id="PTHR42795:SF1">
    <property type="entry name" value="ALANINE DEHYDROGENASE"/>
    <property type="match status" value="1"/>
</dbReference>
<dbReference type="SMART" id="SM01002">
    <property type="entry name" value="AlaDh_PNT_C"/>
    <property type="match status" value="1"/>
</dbReference>
<dbReference type="AlphaFoldDB" id="A0A9X2HHG4"/>
<evidence type="ECO:0000259" key="12">
    <source>
        <dbReference type="SMART" id="SM01002"/>
    </source>
</evidence>
<feature type="domain" description="Alanine dehydrogenase/pyridine nucleotide transhydrogenase NAD(H)-binding" evidence="12">
    <location>
        <begin position="147"/>
        <end position="295"/>
    </location>
</feature>
<feature type="active site" description="Proton donor/acceptor" evidence="9">
    <location>
        <position position="268"/>
    </location>
</feature>
<accession>A0A9X2HHG4</accession>
<protein>
    <recommendedName>
        <fullName evidence="7 8">Alanine dehydrogenase</fullName>
        <ecNumber evidence="3 8">1.4.1.1</ecNumber>
    </recommendedName>
</protein>
<dbReference type="PROSITE" id="PS00836">
    <property type="entry name" value="ALADH_PNT_1"/>
    <property type="match status" value="1"/>
</dbReference>
<evidence type="ECO:0000256" key="10">
    <source>
        <dbReference type="PIRSR" id="PIRSR000183-2"/>
    </source>
</evidence>
<dbReference type="Gene3D" id="3.40.50.720">
    <property type="entry name" value="NAD(P)-binding Rossmann-like Domain"/>
    <property type="match status" value="2"/>
</dbReference>
<comment type="caution">
    <text evidence="14">The sequence shown here is derived from an EMBL/GenBank/DDBJ whole genome shotgun (WGS) entry which is preliminary data.</text>
</comment>
<gene>
    <name evidence="14" type="primary">ald</name>
    <name evidence="14" type="ORF">NBM05_11615</name>
</gene>
<evidence type="ECO:0000256" key="3">
    <source>
        <dbReference type="ARBA" id="ARBA00012897"/>
    </source>
</evidence>
<feature type="binding site" evidence="11">
    <location>
        <position position="201"/>
    </location>
    <ligand>
        <name>NAD(+)</name>
        <dbReference type="ChEBI" id="CHEBI:57540"/>
    </ligand>
</feature>
<dbReference type="EMBL" id="JANAFB010000031">
    <property type="protein sequence ID" value="MCP3426632.1"/>
    <property type="molecule type" value="Genomic_DNA"/>
</dbReference>
<proteinExistence type="inferred from homology"/>
<evidence type="ECO:0000256" key="1">
    <source>
        <dbReference type="ARBA" id="ARBA00005206"/>
    </source>
</evidence>
<dbReference type="Pfam" id="PF01262">
    <property type="entry name" value="AlaDh_PNT_C"/>
    <property type="match status" value="1"/>
</dbReference>
<feature type="binding site" evidence="11">
    <location>
        <position position="196"/>
    </location>
    <ligand>
        <name>NAD(+)</name>
        <dbReference type="ChEBI" id="CHEBI:57540"/>
    </ligand>
</feature>
<comment type="function">
    <text evidence="8">Catalyzes the reversible reductive amination of pyruvate to L-alanine.</text>
</comment>
<dbReference type="EC" id="1.4.1.1" evidence="3 8"/>
<comment type="similarity">
    <text evidence="2 8">Belongs to the AlaDH/PNT family.</text>
</comment>
<keyword evidence="4 8" id="KW-0560">Oxidoreductase</keyword>
<evidence type="ECO:0000256" key="6">
    <source>
        <dbReference type="ARBA" id="ARBA00065528"/>
    </source>
</evidence>
<comment type="catalytic activity">
    <reaction evidence="8">
        <text>L-alanine + NAD(+) + H2O = pyruvate + NH4(+) + NADH + H(+)</text>
        <dbReference type="Rhea" id="RHEA:18405"/>
        <dbReference type="ChEBI" id="CHEBI:15361"/>
        <dbReference type="ChEBI" id="CHEBI:15377"/>
        <dbReference type="ChEBI" id="CHEBI:15378"/>
        <dbReference type="ChEBI" id="CHEBI:28938"/>
        <dbReference type="ChEBI" id="CHEBI:57540"/>
        <dbReference type="ChEBI" id="CHEBI:57945"/>
        <dbReference type="ChEBI" id="CHEBI:57972"/>
        <dbReference type="EC" id="1.4.1.1"/>
    </reaction>
</comment>
<sequence>MLIGVPTEIKPNERRVGLTPDSVHALADAGHEVLVQAGAGEGTGFPDAEYVAAGGTLADRDEVWDRPELVVKVKEPVESEFRHFREDLALFAYLHLAAARPLTEALLGAGMRAIAYETVREGRALPLLAPMSEIAGRLAAQAAARYSSVLEGGPGILLGGAPGVAPARVVVLGGGVVGTQAAQLALGLRAEVTVLDASLHRVRELDQLFGTSARVLASNPRTIERELEGADVVIGSVLVPGARAPKLVRREHLARMKPGALLIDVAIDQGGCFETSHPTSYDDPVFELDGVRHFCVTNMPGAVPRTATASLNNATLPYVLRLAEGVDAALAGSEGLAAGVNTAGGRITAPGVAAAYEELPSAVG</sequence>
<feature type="domain" description="Alanine dehydrogenase/pyridine nucleotide transhydrogenase N-terminal" evidence="13">
    <location>
        <begin position="4"/>
        <end position="135"/>
    </location>
</feature>
<evidence type="ECO:0000256" key="4">
    <source>
        <dbReference type="ARBA" id="ARBA00023002"/>
    </source>
</evidence>
<dbReference type="InterPro" id="IPR007698">
    <property type="entry name" value="AlaDH/PNT_NAD(H)-bd"/>
</dbReference>
<keyword evidence="5 8" id="KW-0520">NAD</keyword>
<dbReference type="FunFam" id="3.40.50.720:FF:000049">
    <property type="entry name" value="Alanine dehydrogenase"/>
    <property type="match status" value="1"/>
</dbReference>
<evidence type="ECO:0000313" key="15">
    <source>
        <dbReference type="Proteomes" id="UP001139502"/>
    </source>
</evidence>
<keyword evidence="11" id="KW-0547">Nucleotide-binding</keyword>
<evidence type="ECO:0000259" key="13">
    <source>
        <dbReference type="SMART" id="SM01003"/>
    </source>
</evidence>
<evidence type="ECO:0000256" key="2">
    <source>
        <dbReference type="ARBA" id="ARBA00005689"/>
    </source>
</evidence>
<dbReference type="Proteomes" id="UP001139502">
    <property type="component" value="Unassembled WGS sequence"/>
</dbReference>
<feature type="binding site" evidence="11">
    <location>
        <position position="132"/>
    </location>
    <ligand>
        <name>NAD(+)</name>
        <dbReference type="ChEBI" id="CHEBI:57540"/>
    </ligand>
</feature>
<feature type="binding site" evidence="11">
    <location>
        <begin position="265"/>
        <end position="268"/>
    </location>
    <ligand>
        <name>NAD(+)</name>
        <dbReference type="ChEBI" id="CHEBI:57540"/>
    </ligand>
</feature>
<dbReference type="SUPFAM" id="SSF52283">
    <property type="entry name" value="Formate/glycerate dehydrogenase catalytic domain-like"/>
    <property type="match status" value="1"/>
</dbReference>
<dbReference type="SMART" id="SM01003">
    <property type="entry name" value="AlaDh_PNT_N"/>
    <property type="match status" value="1"/>
</dbReference>
<evidence type="ECO:0000313" key="14">
    <source>
        <dbReference type="EMBL" id="MCP3426632.1"/>
    </source>
</evidence>
<feature type="binding site" evidence="11">
    <location>
        <begin position="237"/>
        <end position="238"/>
    </location>
    <ligand>
        <name>NAD(+)</name>
        <dbReference type="ChEBI" id="CHEBI:57540"/>
    </ligand>
</feature>
<dbReference type="NCBIfam" id="TIGR00518">
    <property type="entry name" value="alaDH"/>
    <property type="match status" value="1"/>
</dbReference>
<dbReference type="InterPro" id="IPR008141">
    <property type="entry name" value="Ala_DH"/>
</dbReference>
<feature type="binding site" evidence="10">
    <location>
        <position position="15"/>
    </location>
    <ligand>
        <name>substrate</name>
    </ligand>
</feature>
<feature type="binding site" evidence="11">
    <location>
        <begin position="296"/>
        <end position="299"/>
    </location>
    <ligand>
        <name>NAD(+)</name>
        <dbReference type="ChEBI" id="CHEBI:57540"/>
    </ligand>
</feature>
<evidence type="ECO:0000256" key="9">
    <source>
        <dbReference type="PIRSR" id="PIRSR000183-1"/>
    </source>
</evidence>
<dbReference type="GO" id="GO:0000166">
    <property type="term" value="F:nucleotide binding"/>
    <property type="evidence" value="ECO:0007669"/>
    <property type="project" value="UniProtKB-KW"/>
</dbReference>
<feature type="active site" description="Proton donor/acceptor" evidence="9">
    <location>
        <position position="95"/>
    </location>
</feature>
<dbReference type="PANTHER" id="PTHR42795">
    <property type="entry name" value="ALANINE DEHYDROGENASE"/>
    <property type="match status" value="1"/>
</dbReference>
<evidence type="ECO:0000256" key="8">
    <source>
        <dbReference type="PIRNR" id="PIRNR000183"/>
    </source>
</evidence>
<feature type="binding site" evidence="11">
    <location>
        <position position="218"/>
    </location>
    <ligand>
        <name>NAD(+)</name>
        <dbReference type="ChEBI" id="CHEBI:57540"/>
    </ligand>
</feature>
<dbReference type="SUPFAM" id="SSF51735">
    <property type="entry name" value="NAD(P)-binding Rossmann-fold domains"/>
    <property type="match status" value="1"/>
</dbReference>
<dbReference type="GO" id="GO:0042853">
    <property type="term" value="P:L-alanine catabolic process"/>
    <property type="evidence" value="ECO:0007669"/>
    <property type="project" value="InterPro"/>
</dbReference>
<dbReference type="GO" id="GO:0005886">
    <property type="term" value="C:plasma membrane"/>
    <property type="evidence" value="ECO:0007669"/>
    <property type="project" value="TreeGrafter"/>
</dbReference>
<dbReference type="GO" id="GO:0000286">
    <property type="term" value="F:alanine dehydrogenase activity"/>
    <property type="evidence" value="ECO:0007669"/>
    <property type="project" value="UniProtKB-UniRule"/>
</dbReference>
<organism evidence="14 15">
    <name type="scientific">Rothia santali</name>
    <dbReference type="NCBI Taxonomy" id="2949643"/>
    <lineage>
        <taxon>Bacteria</taxon>
        <taxon>Bacillati</taxon>
        <taxon>Actinomycetota</taxon>
        <taxon>Actinomycetes</taxon>
        <taxon>Micrococcales</taxon>
        <taxon>Micrococcaceae</taxon>
        <taxon>Rothia</taxon>
    </lineage>
</organism>
<comment type="subunit">
    <text evidence="6">Homohexamer. Trimer of dimers.</text>
</comment>
<dbReference type="CDD" id="cd05305">
    <property type="entry name" value="L-AlaDH"/>
    <property type="match status" value="1"/>
</dbReference>
<evidence type="ECO:0000256" key="11">
    <source>
        <dbReference type="PIRSR" id="PIRSR000183-3"/>
    </source>
</evidence>
<dbReference type="PIRSF" id="PIRSF000183">
    <property type="entry name" value="Alanine_dh"/>
    <property type="match status" value="1"/>
</dbReference>
<dbReference type="InterPro" id="IPR007886">
    <property type="entry name" value="AlaDH/PNT_N"/>
</dbReference>
<dbReference type="Pfam" id="PF05222">
    <property type="entry name" value="AlaDh_PNT_N"/>
    <property type="match status" value="1"/>
</dbReference>
<name>A0A9X2HHG4_9MICC</name>
<dbReference type="RefSeq" id="WP_254167566.1">
    <property type="nucleotide sequence ID" value="NZ_JANAFB010000031.1"/>
</dbReference>
<evidence type="ECO:0000256" key="5">
    <source>
        <dbReference type="ARBA" id="ARBA00023027"/>
    </source>
</evidence>